<organism evidence="2">
    <name type="scientific">marine sediment metagenome</name>
    <dbReference type="NCBI Taxonomy" id="412755"/>
    <lineage>
        <taxon>unclassified sequences</taxon>
        <taxon>metagenomes</taxon>
        <taxon>ecological metagenomes</taxon>
    </lineage>
</organism>
<dbReference type="CDD" id="cd22343">
    <property type="entry name" value="PDDEXK_lambda_exonuclease-like"/>
    <property type="match status" value="1"/>
</dbReference>
<feature type="domain" description="YqaJ viral recombinase" evidence="1">
    <location>
        <begin position="12"/>
        <end position="150"/>
    </location>
</feature>
<accession>A0A0F9PJ75</accession>
<dbReference type="Gene3D" id="3.90.320.10">
    <property type="match status" value="1"/>
</dbReference>
<dbReference type="EMBL" id="LAZR01005301">
    <property type="protein sequence ID" value="KKN01071.1"/>
    <property type="molecule type" value="Genomic_DNA"/>
</dbReference>
<dbReference type="Pfam" id="PF09588">
    <property type="entry name" value="YqaJ"/>
    <property type="match status" value="1"/>
</dbReference>
<protein>
    <recommendedName>
        <fullName evidence="1">YqaJ viral recombinase domain-containing protein</fullName>
    </recommendedName>
</protein>
<evidence type="ECO:0000313" key="2">
    <source>
        <dbReference type="EMBL" id="KKN01071.1"/>
    </source>
</evidence>
<name>A0A0F9PJ75_9ZZZZ</name>
<dbReference type="SUPFAM" id="SSF52980">
    <property type="entry name" value="Restriction endonuclease-like"/>
    <property type="match status" value="1"/>
</dbReference>
<evidence type="ECO:0000259" key="1">
    <source>
        <dbReference type="Pfam" id="PF09588"/>
    </source>
</evidence>
<reference evidence="2" key="1">
    <citation type="journal article" date="2015" name="Nature">
        <title>Complex archaea that bridge the gap between prokaryotes and eukaryotes.</title>
        <authorList>
            <person name="Spang A."/>
            <person name="Saw J.H."/>
            <person name="Jorgensen S.L."/>
            <person name="Zaremba-Niedzwiedzka K."/>
            <person name="Martijn J."/>
            <person name="Lind A.E."/>
            <person name="van Eijk R."/>
            <person name="Schleper C."/>
            <person name="Guy L."/>
            <person name="Ettema T.J."/>
        </authorList>
    </citation>
    <scope>NUCLEOTIDE SEQUENCE</scope>
</reference>
<dbReference type="PANTHER" id="PTHR46609:SF6">
    <property type="entry name" value="EXONUCLEASE, PHAGE-TYPE_RECB, C-TERMINAL DOMAIN-CONTAINING PROTEIN-RELATED"/>
    <property type="match status" value="1"/>
</dbReference>
<proteinExistence type="predicted"/>
<dbReference type="InterPro" id="IPR051703">
    <property type="entry name" value="NF-kappa-B_Signaling_Reg"/>
</dbReference>
<comment type="caution">
    <text evidence="2">The sequence shown here is derived from an EMBL/GenBank/DDBJ whole genome shotgun (WGS) entry which is preliminary data.</text>
</comment>
<dbReference type="InterPro" id="IPR011604">
    <property type="entry name" value="PDDEXK-like_dom_sf"/>
</dbReference>
<dbReference type="PANTHER" id="PTHR46609">
    <property type="entry name" value="EXONUCLEASE, PHAGE-TYPE/RECB, C-TERMINAL DOMAIN-CONTAINING PROTEIN"/>
    <property type="match status" value="1"/>
</dbReference>
<dbReference type="AlphaFoldDB" id="A0A0F9PJ75"/>
<dbReference type="InterPro" id="IPR019080">
    <property type="entry name" value="YqaJ_viral_recombinase"/>
</dbReference>
<dbReference type="InterPro" id="IPR011335">
    <property type="entry name" value="Restrct_endonuc-II-like"/>
</dbReference>
<sequence>MIVHDITQGSPEWHKIRCGIPTASNFHKIITAVGWKLSGASIAYAAELIAEWVHGGPLDAGSTSWMDRGKEMEPEAAKAYALLHDDLEVTQVGFVTNDDWTIGGSPDRLCKPNGGLEIKVKGAKIHALYALDPQRLVKAHLPQIMGCIWLCETDWWDIMSYSPIMNPVIVRVERDEEQIGKLASAVEAFAEQLAVQRKQVIDGE</sequence>
<gene>
    <name evidence="2" type="ORF">LCGC14_1131330</name>
</gene>